<sequence length="392" mass="44284">MNKRMREIRQEISNKKKEARNLTSEGKIVEAKAMVKKIQSLEDEYEVEAALFEDEKKKVPTPKPENKVEYNGELFTKAIANSILIQRTGKGLNLSEEQMNAISEQTGTDGGFAVPEDISVKIERRLKDTTDLYTLVDYEKVYTRKGERTYEKRTEQTGLTNLDESGTIDNVDGPKLERIKFNLHDFAGLCTIPNDLLQFATSELEGYIIDWLVDKVRVTRNTKILYGNGSVNDDVQGIMKSDSFTKVQLTDPTLKDFKTVKNVTISNVFKNIAVWIVNQDGFNYLDSLEDGVGRPYLQPDPKNPTQYIFLGRPVAEIPNEVLKTELSKVPILFGDLKSAYKYFDDGNYELLTTNIGAGAFETNTTKTRVITKMDGTVKDKDALLICELTVTP</sequence>
<evidence type="ECO:0000259" key="3">
    <source>
        <dbReference type="Pfam" id="PF05065"/>
    </source>
</evidence>
<dbReference type="Pfam" id="PF05065">
    <property type="entry name" value="Phage_capsid"/>
    <property type="match status" value="1"/>
</dbReference>
<dbReference type="InterPro" id="IPR024455">
    <property type="entry name" value="Phage_capsid"/>
</dbReference>
<feature type="compositionally biased region" description="Basic and acidic residues" evidence="2">
    <location>
        <begin position="1"/>
        <end position="20"/>
    </location>
</feature>
<dbReference type="EMBL" id="CP154622">
    <property type="protein sequence ID" value="XAM42044.1"/>
    <property type="molecule type" value="Genomic_DNA"/>
</dbReference>
<keyword evidence="5" id="KW-1185">Reference proteome</keyword>
<evidence type="ECO:0000256" key="1">
    <source>
        <dbReference type="ARBA" id="ARBA00004328"/>
    </source>
</evidence>
<name>A0ABZ3FH32_9FIRM</name>
<dbReference type="Gene3D" id="3.30.2320.10">
    <property type="entry name" value="hypothetical protein PF0899 domain"/>
    <property type="match status" value="1"/>
</dbReference>
<dbReference type="RefSeq" id="WP_343337290.1">
    <property type="nucleotide sequence ID" value="NZ_CP154622.1"/>
</dbReference>
<evidence type="ECO:0000313" key="4">
    <source>
        <dbReference type="EMBL" id="XAM42044.1"/>
    </source>
</evidence>
<dbReference type="Proteomes" id="UP001477947">
    <property type="component" value="Chromosome"/>
</dbReference>
<organism evidence="4 5">
    <name type="scientific">Terrisporobacter petrolearius</name>
    <dbReference type="NCBI Taxonomy" id="1460447"/>
    <lineage>
        <taxon>Bacteria</taxon>
        <taxon>Bacillati</taxon>
        <taxon>Bacillota</taxon>
        <taxon>Clostridia</taxon>
        <taxon>Peptostreptococcales</taxon>
        <taxon>Peptostreptococcaceae</taxon>
        <taxon>Terrisporobacter</taxon>
    </lineage>
</organism>
<gene>
    <name evidence="4" type="ORF">TPELB_23570</name>
</gene>
<proteinExistence type="predicted"/>
<dbReference type="NCBIfam" id="TIGR01554">
    <property type="entry name" value="major_cap_HK97"/>
    <property type="match status" value="1"/>
</dbReference>
<feature type="domain" description="Phage capsid-like C-terminal" evidence="3">
    <location>
        <begin position="110"/>
        <end position="384"/>
    </location>
</feature>
<reference evidence="4 5" key="1">
    <citation type="submission" date="2024-04" db="EMBL/GenBank/DDBJ databases">
        <title>Isolation and characterization of novel acetogenic strains of the genera Terrisporobacter and Acetoanaerobium.</title>
        <authorList>
            <person name="Boeer T."/>
            <person name="Schueler M.A."/>
            <person name="Lueschen A."/>
            <person name="Eysell L."/>
            <person name="Droege J."/>
            <person name="Heinemann M."/>
            <person name="Engelhardt L."/>
            <person name="Basen M."/>
            <person name="Daniel R."/>
        </authorList>
    </citation>
    <scope>NUCLEOTIDE SEQUENCE [LARGE SCALE GENOMIC DNA]</scope>
    <source>
        <strain evidence="4 5">ELB</strain>
    </source>
</reference>
<dbReference type="SUPFAM" id="SSF56563">
    <property type="entry name" value="Major capsid protein gp5"/>
    <property type="match status" value="1"/>
</dbReference>
<dbReference type="InterPro" id="IPR054612">
    <property type="entry name" value="Phage_capsid-like_C"/>
</dbReference>
<evidence type="ECO:0000256" key="2">
    <source>
        <dbReference type="SAM" id="MobiDB-lite"/>
    </source>
</evidence>
<feature type="region of interest" description="Disordered" evidence="2">
    <location>
        <begin position="1"/>
        <end position="22"/>
    </location>
</feature>
<protein>
    <recommendedName>
        <fullName evidence="3">Phage capsid-like C-terminal domain-containing protein</fullName>
    </recommendedName>
</protein>
<evidence type="ECO:0000313" key="5">
    <source>
        <dbReference type="Proteomes" id="UP001477947"/>
    </source>
</evidence>
<accession>A0ABZ3FH32</accession>
<dbReference type="Gene3D" id="3.30.2400.10">
    <property type="entry name" value="Major capsid protein gp5"/>
    <property type="match status" value="1"/>
</dbReference>
<comment type="subcellular location">
    <subcellularLocation>
        <location evidence="1">Virion</location>
    </subcellularLocation>
</comment>